<evidence type="ECO:0000313" key="2">
    <source>
        <dbReference type="EMBL" id="VEN49702.1"/>
    </source>
</evidence>
<accession>A0A653CPH0</accession>
<keyword evidence="1" id="KW-0732">Signal</keyword>
<dbReference type="AlphaFoldDB" id="A0A653CPH0"/>
<name>A0A653CPH0_CALMS</name>
<feature type="chain" id="PRO_5024874489" evidence="1">
    <location>
        <begin position="20"/>
        <end position="109"/>
    </location>
</feature>
<keyword evidence="3" id="KW-1185">Reference proteome</keyword>
<dbReference type="EMBL" id="CAACVG010008417">
    <property type="protein sequence ID" value="VEN49702.1"/>
    <property type="molecule type" value="Genomic_DNA"/>
</dbReference>
<organism evidence="2 3">
    <name type="scientific">Callosobruchus maculatus</name>
    <name type="common">Southern cowpea weevil</name>
    <name type="synonym">Pulse bruchid</name>
    <dbReference type="NCBI Taxonomy" id="64391"/>
    <lineage>
        <taxon>Eukaryota</taxon>
        <taxon>Metazoa</taxon>
        <taxon>Ecdysozoa</taxon>
        <taxon>Arthropoda</taxon>
        <taxon>Hexapoda</taxon>
        <taxon>Insecta</taxon>
        <taxon>Pterygota</taxon>
        <taxon>Neoptera</taxon>
        <taxon>Endopterygota</taxon>
        <taxon>Coleoptera</taxon>
        <taxon>Polyphaga</taxon>
        <taxon>Cucujiformia</taxon>
        <taxon>Chrysomeloidea</taxon>
        <taxon>Chrysomelidae</taxon>
        <taxon>Bruchinae</taxon>
        <taxon>Bruchini</taxon>
        <taxon>Callosobruchus</taxon>
    </lineage>
</organism>
<gene>
    <name evidence="2" type="ORF">CALMAC_LOCUS10735</name>
</gene>
<evidence type="ECO:0000256" key="1">
    <source>
        <dbReference type="SAM" id="SignalP"/>
    </source>
</evidence>
<dbReference type="Proteomes" id="UP000410492">
    <property type="component" value="Unassembled WGS sequence"/>
</dbReference>
<protein>
    <submittedName>
        <fullName evidence="2">Uncharacterized protein</fullName>
    </submittedName>
</protein>
<dbReference type="OrthoDB" id="6802940at2759"/>
<proteinExistence type="predicted"/>
<dbReference type="PROSITE" id="PS51257">
    <property type="entry name" value="PROKAR_LIPOPROTEIN"/>
    <property type="match status" value="1"/>
</dbReference>
<feature type="signal peptide" evidence="1">
    <location>
        <begin position="1"/>
        <end position="19"/>
    </location>
</feature>
<reference evidence="2 3" key="1">
    <citation type="submission" date="2019-01" db="EMBL/GenBank/DDBJ databases">
        <authorList>
            <person name="Sayadi A."/>
        </authorList>
    </citation>
    <scope>NUCLEOTIDE SEQUENCE [LARGE SCALE GENOMIC DNA]</scope>
</reference>
<sequence length="109" mass="11990">MRIHISIVVILVLVGYSCAEIISEISSASSDNGGDLRYSSEYDIPVAARSAILVNDASDDFQKDKSLIIAVVNDYMDRVFENVHNFAIKSGLDPTPLQNLSQKNGNMRK</sequence>
<evidence type="ECO:0000313" key="3">
    <source>
        <dbReference type="Proteomes" id="UP000410492"/>
    </source>
</evidence>